<feature type="domain" description="ABC transmembrane type-1" evidence="11">
    <location>
        <begin position="58"/>
        <end position="246"/>
    </location>
</feature>
<feature type="transmembrane region" description="Helical" evidence="10">
    <location>
        <begin position="7"/>
        <end position="28"/>
    </location>
</feature>
<evidence type="ECO:0000256" key="4">
    <source>
        <dbReference type="ARBA" id="ARBA00022475"/>
    </source>
</evidence>
<feature type="transmembrane region" description="Helical" evidence="10">
    <location>
        <begin position="107"/>
        <end position="124"/>
    </location>
</feature>
<dbReference type="Gene3D" id="1.10.3720.10">
    <property type="entry name" value="MetI-like"/>
    <property type="match status" value="1"/>
</dbReference>
<keyword evidence="8" id="KW-0921">Nickel transport</keyword>
<proteinExistence type="inferred from homology"/>
<dbReference type="CDD" id="cd06261">
    <property type="entry name" value="TM_PBP2"/>
    <property type="match status" value="1"/>
</dbReference>
<keyword evidence="3 10" id="KW-0813">Transport</keyword>
<keyword evidence="8" id="KW-0406">Ion transport</keyword>
<gene>
    <name evidence="12" type="primary">potB_2</name>
    <name evidence="12" type="ORF">BN1048_00406</name>
</gene>
<evidence type="ECO:0000259" key="11">
    <source>
        <dbReference type="PROSITE" id="PS50928"/>
    </source>
</evidence>
<dbReference type="PANTHER" id="PTHR43848">
    <property type="entry name" value="PUTRESCINE TRANSPORT SYSTEM PERMEASE PROTEIN POTI"/>
    <property type="match status" value="1"/>
</dbReference>
<name>A0A078M3M2_9STAP</name>
<keyword evidence="5" id="KW-0533">Nickel</keyword>
<feature type="transmembrane region" description="Helical" evidence="10">
    <location>
        <begin position="230"/>
        <end position="249"/>
    </location>
</feature>
<evidence type="ECO:0000256" key="9">
    <source>
        <dbReference type="ARBA" id="ARBA00023136"/>
    </source>
</evidence>
<dbReference type="HOGENOM" id="CLU_016047_3_0_9"/>
<dbReference type="RefSeq" id="WP_035807905.1">
    <property type="nucleotide sequence ID" value="NZ_CCSE01000001.1"/>
</dbReference>
<keyword evidence="6 10" id="KW-0812">Transmembrane</keyword>
<dbReference type="PANTHER" id="PTHR43848:SF2">
    <property type="entry name" value="PUTRESCINE TRANSPORT SYSTEM PERMEASE PROTEIN POTI"/>
    <property type="match status" value="1"/>
</dbReference>
<evidence type="ECO:0000256" key="1">
    <source>
        <dbReference type="ARBA" id="ARBA00004651"/>
    </source>
</evidence>
<dbReference type="eggNOG" id="COG1177">
    <property type="taxonomic scope" value="Bacteria"/>
</dbReference>
<dbReference type="SUPFAM" id="SSF161098">
    <property type="entry name" value="MetI-like"/>
    <property type="match status" value="1"/>
</dbReference>
<keyword evidence="7 10" id="KW-1133">Transmembrane helix</keyword>
<sequence>MRKLSNYYLTLVVILLYFPIFYLMFYSFNSAGSMSSFDSFTVEHYLNIFTDTRLIVIILNTLAVALISSAAAALIGLGGALFLYNVKHSTRHLLLSINNIMIVSPDVIIGASLLILFTVLGISLGPVSVILAHIAFSVPIVVLMILPKLYNMNRSLVDAARDLGADSKTIILKVIIPFIKPGIIAGFFMALTYSLDDFAVTFFVTGSGFSVLSVEIYAMARRGITLEINAVSTLIFIFVLSLVFIYYLLSTRNQMKRGTVK</sequence>
<evidence type="ECO:0000256" key="5">
    <source>
        <dbReference type="ARBA" id="ARBA00022596"/>
    </source>
</evidence>
<evidence type="ECO:0000256" key="7">
    <source>
        <dbReference type="ARBA" id="ARBA00022989"/>
    </source>
</evidence>
<dbReference type="InterPro" id="IPR035906">
    <property type="entry name" value="MetI-like_sf"/>
</dbReference>
<organism evidence="12 13">
    <name type="scientific">Jeotgalicoccus saudimassiliensis</name>
    <dbReference type="NCBI Taxonomy" id="1461582"/>
    <lineage>
        <taxon>Bacteria</taxon>
        <taxon>Bacillati</taxon>
        <taxon>Bacillota</taxon>
        <taxon>Bacilli</taxon>
        <taxon>Bacillales</taxon>
        <taxon>Staphylococcaceae</taxon>
        <taxon>Jeotgalicoccus</taxon>
    </lineage>
</organism>
<evidence type="ECO:0000313" key="12">
    <source>
        <dbReference type="EMBL" id="CDZ99321.1"/>
    </source>
</evidence>
<dbReference type="InterPro" id="IPR051789">
    <property type="entry name" value="Bact_Polyamine_Transport"/>
</dbReference>
<dbReference type="InterPro" id="IPR000515">
    <property type="entry name" value="MetI-like"/>
</dbReference>
<evidence type="ECO:0000256" key="10">
    <source>
        <dbReference type="RuleBase" id="RU363032"/>
    </source>
</evidence>
<evidence type="ECO:0000256" key="2">
    <source>
        <dbReference type="ARBA" id="ARBA00007069"/>
    </source>
</evidence>
<dbReference type="STRING" id="1461582.BN1048_00406"/>
<dbReference type="GO" id="GO:0015675">
    <property type="term" value="P:nickel cation transport"/>
    <property type="evidence" value="ECO:0007669"/>
    <property type="project" value="UniProtKB-KW"/>
</dbReference>
<evidence type="ECO:0000313" key="13">
    <source>
        <dbReference type="Proteomes" id="UP000044136"/>
    </source>
</evidence>
<evidence type="ECO:0000256" key="8">
    <source>
        <dbReference type="ARBA" id="ARBA00023112"/>
    </source>
</evidence>
<feature type="transmembrane region" description="Helical" evidence="10">
    <location>
        <begin position="130"/>
        <end position="150"/>
    </location>
</feature>
<dbReference type="Pfam" id="PF00528">
    <property type="entry name" value="BPD_transp_1"/>
    <property type="match status" value="1"/>
</dbReference>
<feature type="transmembrane region" description="Helical" evidence="10">
    <location>
        <begin position="170"/>
        <end position="192"/>
    </location>
</feature>
<reference evidence="12 13" key="1">
    <citation type="submission" date="2014-07" db="EMBL/GenBank/DDBJ databases">
        <authorList>
            <person name="Urmite Genomes Urmite Genomes"/>
        </authorList>
    </citation>
    <scope>NUCLEOTIDE SEQUENCE [LARGE SCALE GENOMIC DNA]</scope>
    <source>
        <strain evidence="12 13">13MG44_air</strain>
    </source>
</reference>
<keyword evidence="9 10" id="KW-0472">Membrane</keyword>
<dbReference type="AlphaFoldDB" id="A0A078M3M2"/>
<keyword evidence="13" id="KW-1185">Reference proteome</keyword>
<comment type="similarity">
    <text evidence="2">Belongs to the binding-protein-dependent transport system permease family. CysTW subfamily.</text>
</comment>
<keyword evidence="4" id="KW-1003">Cell membrane</keyword>
<dbReference type="OrthoDB" id="9782004at2"/>
<evidence type="ECO:0000256" key="3">
    <source>
        <dbReference type="ARBA" id="ARBA00022448"/>
    </source>
</evidence>
<dbReference type="GO" id="GO:0055085">
    <property type="term" value="P:transmembrane transport"/>
    <property type="evidence" value="ECO:0007669"/>
    <property type="project" value="InterPro"/>
</dbReference>
<dbReference type="EMBL" id="CCSE01000001">
    <property type="protein sequence ID" value="CDZ99321.1"/>
    <property type="molecule type" value="Genomic_DNA"/>
</dbReference>
<evidence type="ECO:0000256" key="6">
    <source>
        <dbReference type="ARBA" id="ARBA00022692"/>
    </source>
</evidence>
<accession>A0A078M3M2</accession>
<dbReference type="PROSITE" id="PS50928">
    <property type="entry name" value="ABC_TM1"/>
    <property type="match status" value="1"/>
</dbReference>
<dbReference type="Proteomes" id="UP000044136">
    <property type="component" value="Unassembled WGS sequence"/>
</dbReference>
<feature type="transmembrane region" description="Helical" evidence="10">
    <location>
        <begin position="198"/>
        <end position="218"/>
    </location>
</feature>
<comment type="subcellular location">
    <subcellularLocation>
        <location evidence="1 10">Cell membrane</location>
        <topology evidence="1 10">Multi-pass membrane protein</topology>
    </subcellularLocation>
</comment>
<feature type="transmembrane region" description="Helical" evidence="10">
    <location>
        <begin position="54"/>
        <end position="86"/>
    </location>
</feature>
<dbReference type="GO" id="GO:0005886">
    <property type="term" value="C:plasma membrane"/>
    <property type="evidence" value="ECO:0007669"/>
    <property type="project" value="UniProtKB-SubCell"/>
</dbReference>
<protein>
    <submittedName>
        <fullName evidence="12">Spermidine/putrescine transport system permease protein PotB</fullName>
    </submittedName>
</protein>